<organismHost>
    <name type="scientific">Homo sapiens</name>
    <name type="common">Human</name>
    <dbReference type="NCBI Taxonomy" id="9606"/>
</organismHost>
<accession>A0A481TMD5</accession>
<organism evidence="2">
    <name type="scientific">Human herpesvirus 2</name>
    <name type="common">HHV-2</name>
    <name type="synonym">Human herpes simplex virus 2</name>
    <dbReference type="NCBI Taxonomy" id="10310"/>
    <lineage>
        <taxon>Viruses</taxon>
        <taxon>Duplodnaviria</taxon>
        <taxon>Heunggongvirae</taxon>
        <taxon>Peploviricota</taxon>
        <taxon>Herviviricetes</taxon>
        <taxon>Herpesvirales</taxon>
        <taxon>Orthoherpesviridae</taxon>
        <taxon>Alphaherpesvirinae</taxon>
        <taxon>Simplexvirus</taxon>
        <taxon>Simplexvirus humanalpha2</taxon>
    </lineage>
</organism>
<sequence>MGPTRACPPWERRPRTTPRGGGENGGGWKGRGRRKGGWIRTRRIRENNNKTNKNRNKNKNT</sequence>
<evidence type="ECO:0000256" key="1">
    <source>
        <dbReference type="SAM" id="MobiDB-lite"/>
    </source>
</evidence>
<proteinExistence type="predicted"/>
<dbReference type="EMBL" id="MH790634">
    <property type="protein sequence ID" value="QBH82744.1"/>
    <property type="molecule type" value="Genomic_DNA"/>
</dbReference>
<name>A0A481TMD5_HHV2</name>
<protein>
    <submittedName>
        <fullName evidence="2">Uncharacterized protein</fullName>
    </submittedName>
</protein>
<reference evidence="2" key="1">
    <citation type="submission" date="2018-08" db="EMBL/GenBank/DDBJ databases">
        <title>HSV2 whole genome sequences from clinical isolates.</title>
        <authorList>
            <person name="Roychoudhury P."/>
            <person name="Greninger A.L."/>
            <person name="Jerome K.R."/>
            <person name="Johnston C."/>
            <person name="Wald A."/>
            <person name="Xie H."/>
        </authorList>
    </citation>
    <scope>NUCLEOTIDE SEQUENCE</scope>
    <source>
        <strain evidence="2">2000-9815</strain>
    </source>
</reference>
<feature type="compositionally biased region" description="Basic residues" evidence="1">
    <location>
        <begin position="52"/>
        <end position="61"/>
    </location>
</feature>
<feature type="compositionally biased region" description="Basic residues" evidence="1">
    <location>
        <begin position="30"/>
        <end position="43"/>
    </location>
</feature>
<evidence type="ECO:0000313" key="2">
    <source>
        <dbReference type="EMBL" id="QBH82744.1"/>
    </source>
</evidence>
<feature type="compositionally biased region" description="Gly residues" evidence="1">
    <location>
        <begin position="19"/>
        <end position="29"/>
    </location>
</feature>
<feature type="region of interest" description="Disordered" evidence="1">
    <location>
        <begin position="1"/>
        <end position="61"/>
    </location>
</feature>